<dbReference type="Proteomes" id="UP000827260">
    <property type="component" value="Segment"/>
</dbReference>
<gene>
    <name evidence="1" type="ORF">HRTV-27_gp86</name>
</gene>
<protein>
    <submittedName>
        <fullName evidence="1">Uncharacterized protein</fullName>
    </submittedName>
</protein>
<evidence type="ECO:0000313" key="2">
    <source>
        <dbReference type="Proteomes" id="UP000827260"/>
    </source>
</evidence>
<accession>A0AAE9BYD7</accession>
<reference evidence="1" key="1">
    <citation type="submission" date="2021-05" db="EMBL/GenBank/DDBJ databases">
        <title>Diversity, taxonomy and evolution of archaeal viruses of the class Caudoviricetes.</title>
        <authorList>
            <person name="Liu Y."/>
            <person name="Demina T.A."/>
            <person name="Roux S."/>
            <person name="Aiewsakun P."/>
            <person name="Kazlauskas D."/>
            <person name="Simmonds P."/>
            <person name="Prangishvili D."/>
            <person name="Oksanen H.M."/>
            <person name="Krupovic M."/>
        </authorList>
    </citation>
    <scope>NUCLEOTIDE SEQUENCE</scope>
    <source>
        <strain evidence="1">HRTV-27/27</strain>
    </source>
</reference>
<organism evidence="1 2">
    <name type="scientific">Halorubrum tailed virus 27</name>
    <dbReference type="NCBI Taxonomy" id="2878008"/>
    <lineage>
        <taxon>Viruses</taxon>
        <taxon>Duplodnaviria</taxon>
        <taxon>Heunggongvirae</taxon>
        <taxon>Uroviricota</taxon>
        <taxon>Caudoviricetes</taxon>
        <taxon>Thumleimavirales</taxon>
        <taxon>Hafunaviridae</taxon>
        <taxon>Minorvirus</taxon>
        <taxon>Minorvirus thailandense</taxon>
        <taxon>Minorvirus HRTV27</taxon>
    </lineage>
</organism>
<proteinExistence type="predicted"/>
<keyword evidence="2" id="KW-1185">Reference proteome</keyword>
<sequence>MVVVVLVVELFAAERLGVGYRSVEHESELGLDHRLSP</sequence>
<name>A0AAE9BYD7_9CAUD</name>
<dbReference type="EMBL" id="MZ334522">
    <property type="protein sequence ID" value="UBF22779.1"/>
    <property type="molecule type" value="Genomic_DNA"/>
</dbReference>
<evidence type="ECO:0000313" key="1">
    <source>
        <dbReference type="EMBL" id="UBF22779.1"/>
    </source>
</evidence>